<keyword evidence="2" id="KW-0479">Metal-binding</keyword>
<sequence length="161" mass="18400">MRPFYSGSEKKTHQPHFLDSCFLCHRQLNQNSDIYMYRPRHLWPFCITTNLFRPTWPARSVISARWAIRLLADSVGPTCSEGISVFSRSLSVYSLVWLSTPDERTIMSLSVSTTWLILGRSRALLARQLSANLAIARAPLNEYRPSSRGSMIELNLRLLVG</sequence>
<comment type="caution">
    <text evidence="5">The sequence shown here is derived from an EMBL/GenBank/DDBJ whole genome shotgun (WGS) entry which is preliminary data.</text>
</comment>
<reference evidence="6" key="1">
    <citation type="journal article" date="2019" name="Curr. Biol.">
        <title>Genome Sequence of Striga asiatica Provides Insight into the Evolution of Plant Parasitism.</title>
        <authorList>
            <person name="Yoshida S."/>
            <person name="Kim S."/>
            <person name="Wafula E.K."/>
            <person name="Tanskanen J."/>
            <person name="Kim Y.M."/>
            <person name="Honaas L."/>
            <person name="Yang Z."/>
            <person name="Spallek T."/>
            <person name="Conn C.E."/>
            <person name="Ichihashi Y."/>
            <person name="Cheong K."/>
            <person name="Cui S."/>
            <person name="Der J.P."/>
            <person name="Gundlach H."/>
            <person name="Jiao Y."/>
            <person name="Hori C."/>
            <person name="Ishida J.K."/>
            <person name="Kasahara H."/>
            <person name="Kiba T."/>
            <person name="Kim M.S."/>
            <person name="Koo N."/>
            <person name="Laohavisit A."/>
            <person name="Lee Y.H."/>
            <person name="Lumba S."/>
            <person name="McCourt P."/>
            <person name="Mortimer J.C."/>
            <person name="Mutuku J.M."/>
            <person name="Nomura T."/>
            <person name="Sasaki-Sekimoto Y."/>
            <person name="Seto Y."/>
            <person name="Wang Y."/>
            <person name="Wakatake T."/>
            <person name="Sakakibara H."/>
            <person name="Demura T."/>
            <person name="Yamaguchi S."/>
            <person name="Yoneyama K."/>
            <person name="Manabe R.I."/>
            <person name="Nelson D.C."/>
            <person name="Schulman A.H."/>
            <person name="Timko M.P."/>
            <person name="dePamphilis C.W."/>
            <person name="Choi D."/>
            <person name="Shirasu K."/>
        </authorList>
    </citation>
    <scope>NUCLEOTIDE SEQUENCE [LARGE SCALE GENOMIC DNA]</scope>
    <source>
        <strain evidence="6">cv. UVA1</strain>
    </source>
</reference>
<evidence type="ECO:0000313" key="6">
    <source>
        <dbReference type="Proteomes" id="UP000325081"/>
    </source>
</evidence>
<evidence type="ECO:0000256" key="2">
    <source>
        <dbReference type="ARBA" id="ARBA00022723"/>
    </source>
</evidence>
<evidence type="ECO:0000259" key="4">
    <source>
        <dbReference type="Pfam" id="PF04570"/>
    </source>
</evidence>
<protein>
    <recommendedName>
        <fullName evidence="4">FLZ-type domain-containing protein</fullName>
    </recommendedName>
</protein>
<comment type="similarity">
    <text evidence="1">Belongs to the FLZ family.</text>
</comment>
<proteinExistence type="inferred from homology"/>
<accession>A0A5A7R9Y0</accession>
<keyword evidence="3" id="KW-0862">Zinc</keyword>
<evidence type="ECO:0000256" key="1">
    <source>
        <dbReference type="ARBA" id="ARBA00009374"/>
    </source>
</evidence>
<evidence type="ECO:0000313" key="5">
    <source>
        <dbReference type="EMBL" id="GER54545.1"/>
    </source>
</evidence>
<keyword evidence="6" id="KW-1185">Reference proteome</keyword>
<feature type="domain" description="FLZ-type" evidence="4">
    <location>
        <begin position="9"/>
        <end position="46"/>
    </location>
</feature>
<name>A0A5A7R9Y0_STRAF</name>
<dbReference type="Proteomes" id="UP000325081">
    <property type="component" value="Unassembled WGS sequence"/>
</dbReference>
<dbReference type="OrthoDB" id="1927223at2759"/>
<dbReference type="Pfam" id="PF04570">
    <property type="entry name" value="zf-FLZ"/>
    <property type="match status" value="1"/>
</dbReference>
<dbReference type="GO" id="GO:0008270">
    <property type="term" value="F:zinc ion binding"/>
    <property type="evidence" value="ECO:0007669"/>
    <property type="project" value="UniProtKB-KW"/>
</dbReference>
<gene>
    <name evidence="5" type="ORF">STAS_32149</name>
</gene>
<dbReference type="InterPro" id="IPR007650">
    <property type="entry name" value="Zf-FLZ_dom"/>
</dbReference>
<evidence type="ECO:0000256" key="3">
    <source>
        <dbReference type="ARBA" id="ARBA00022771"/>
    </source>
</evidence>
<keyword evidence="3" id="KW-0863">Zinc-finger</keyword>
<dbReference type="EMBL" id="BKCP01011292">
    <property type="protein sequence ID" value="GER54545.1"/>
    <property type="molecule type" value="Genomic_DNA"/>
</dbReference>
<dbReference type="AlphaFoldDB" id="A0A5A7R9Y0"/>
<organism evidence="5 6">
    <name type="scientific">Striga asiatica</name>
    <name type="common">Asiatic witchweed</name>
    <name type="synonym">Buchnera asiatica</name>
    <dbReference type="NCBI Taxonomy" id="4170"/>
    <lineage>
        <taxon>Eukaryota</taxon>
        <taxon>Viridiplantae</taxon>
        <taxon>Streptophyta</taxon>
        <taxon>Embryophyta</taxon>
        <taxon>Tracheophyta</taxon>
        <taxon>Spermatophyta</taxon>
        <taxon>Magnoliopsida</taxon>
        <taxon>eudicotyledons</taxon>
        <taxon>Gunneridae</taxon>
        <taxon>Pentapetalae</taxon>
        <taxon>asterids</taxon>
        <taxon>lamiids</taxon>
        <taxon>Lamiales</taxon>
        <taxon>Orobanchaceae</taxon>
        <taxon>Buchnereae</taxon>
        <taxon>Striga</taxon>
    </lineage>
</organism>